<reference evidence="1 2" key="3">
    <citation type="journal article" date="2016" name="Sci. Rep.">
        <title>Genome-wide diversity and gene expression profiling of Babesia microti isolates identify polymorphic genes that mediate host-pathogen interactions.</title>
        <authorList>
            <person name="Silva J.C."/>
            <person name="Cornillot E."/>
            <person name="McCracken C."/>
            <person name="Usmani-Brown S."/>
            <person name="Dwivedi A."/>
            <person name="Ifeonu O.O."/>
            <person name="Crabtree J."/>
            <person name="Gotia H.T."/>
            <person name="Virji A.Z."/>
            <person name="Reynes C."/>
            <person name="Colinge J."/>
            <person name="Kumar V."/>
            <person name="Lawres L."/>
            <person name="Pazzi J.E."/>
            <person name="Pablo J.V."/>
            <person name="Hung C."/>
            <person name="Brancato J."/>
            <person name="Kumari P."/>
            <person name="Orvis J."/>
            <person name="Tretina K."/>
            <person name="Chibucos M."/>
            <person name="Ott S."/>
            <person name="Sadzewicz L."/>
            <person name="Sengamalay N."/>
            <person name="Shetty A.C."/>
            <person name="Su Q."/>
            <person name="Tallon L."/>
            <person name="Fraser C.M."/>
            <person name="Frutos R."/>
            <person name="Molina D.M."/>
            <person name="Krause P.J."/>
            <person name="Ben Mamoun C."/>
        </authorList>
    </citation>
    <scope>NUCLEOTIDE SEQUENCE [LARGE SCALE GENOMIC DNA]</scope>
    <source>
        <strain evidence="1 2">RI</strain>
    </source>
</reference>
<dbReference type="EMBL" id="FO082872">
    <property type="protein sequence ID" value="CCF73622.1"/>
    <property type="molecule type" value="Genomic_DNA"/>
</dbReference>
<dbReference type="AlphaFoldDB" id="I7J6A2"/>
<gene>
    <name evidence="1" type="ORF">BMR1_02g02320</name>
</gene>
<evidence type="ECO:0000313" key="2">
    <source>
        <dbReference type="Proteomes" id="UP000002899"/>
    </source>
</evidence>
<name>I7J6A2_BABMR</name>
<dbReference type="GeneID" id="24424250"/>
<evidence type="ECO:0008006" key="3">
    <source>
        <dbReference type="Google" id="ProtNLM"/>
    </source>
</evidence>
<dbReference type="VEuPathDB" id="PiroplasmaDB:BMR1_02g02320"/>
<organism evidence="1 2">
    <name type="scientific">Babesia microti (strain RI)</name>
    <dbReference type="NCBI Taxonomy" id="1133968"/>
    <lineage>
        <taxon>Eukaryota</taxon>
        <taxon>Sar</taxon>
        <taxon>Alveolata</taxon>
        <taxon>Apicomplexa</taxon>
        <taxon>Aconoidasida</taxon>
        <taxon>Piroplasmida</taxon>
        <taxon>Babesiidae</taxon>
        <taxon>Babesia</taxon>
    </lineage>
</organism>
<evidence type="ECO:0000313" key="1">
    <source>
        <dbReference type="EMBL" id="CCF73622.1"/>
    </source>
</evidence>
<dbReference type="Proteomes" id="UP000002899">
    <property type="component" value="Chromosome II"/>
</dbReference>
<dbReference type="KEGG" id="bmic:BMR1_02g02320"/>
<sequence length="542" mass="61017">MRLAFGAKGGVRVTAKMLGYYAEQAAMASFDNFKIWDNFKICMLDTAQLMDSKDSLRVLKAISKVSERFTPDHFRDLLTVTYNKIESHILTMCTSDLALIADIAAKVGILDQSLSQALTIAFLSRLAQSTPGEIVTVVKSLKSLRIESEFYDEIINHLSKSHSIFPTSDLISILFCCIDCDIASLLSNVSAKISSSASKLSNEQIIKTLYLYSTNQLQTPVALSLKFEDVPEMLIPHLLFASAVYKFDIRHLKNQIIESLNNVDFVGKMVVLISLSLNVINTSGASAYVTFFRNNYTNFYQIFTDIYKNCCESCNDAKILVHLLECIGIFANIYPSGNLCELFNKILKILDKSTLSNDDNEIVEWIKTIVPYVWLCNYDTIVDDFGNTCQNAGILQGLSLKKLNVLHSIASNCVIFHKEYPFNACEVNRFNSPLIFPDLKLTLQKIAETQSLIFGKRELLLVGNVCFVPLSPIHYINGIGGFNPEFELPNTIIRQNVRNSLLELGKKYKVALIPYWKWSRITNDDERIGFINKVINSDVVLI</sequence>
<reference evidence="1 2" key="1">
    <citation type="journal article" date="2012" name="Nucleic Acids Res.">
        <title>Sequencing of the smallest Apicomplexan genome from the human pathogen Babesia microti.</title>
        <authorList>
            <person name="Cornillot E."/>
            <person name="Hadj-Kaddour K."/>
            <person name="Dassouli A."/>
            <person name="Noel B."/>
            <person name="Ranwez V."/>
            <person name="Vacherie B."/>
            <person name="Augagneur Y."/>
            <person name="Bres V."/>
            <person name="Duclos A."/>
            <person name="Randazzo S."/>
            <person name="Carcy B."/>
            <person name="Debierre-Grockiego F."/>
            <person name="Delbecq S."/>
            <person name="Moubri-Menage K."/>
            <person name="Shams-Eldin H."/>
            <person name="Usmani-Brown S."/>
            <person name="Bringaud F."/>
            <person name="Wincker P."/>
            <person name="Vivares C.P."/>
            <person name="Schwarz R.T."/>
            <person name="Schetters T.P."/>
            <person name="Krause P.J."/>
            <person name="Gorenflot A."/>
            <person name="Berry V."/>
            <person name="Barbe V."/>
            <person name="Ben Mamoun C."/>
        </authorList>
    </citation>
    <scope>NUCLEOTIDE SEQUENCE [LARGE SCALE GENOMIC DNA]</scope>
    <source>
        <strain evidence="1 2">RI</strain>
    </source>
</reference>
<proteinExistence type="predicted"/>
<accession>I7J6A2</accession>
<keyword evidence="2" id="KW-1185">Reference proteome</keyword>
<reference evidence="1 2" key="2">
    <citation type="journal article" date="2013" name="PLoS ONE">
        <title>Whole genome mapping and re-organization of the nuclear and mitochondrial genomes of Babesia microti isolates.</title>
        <authorList>
            <person name="Cornillot E."/>
            <person name="Dassouli A."/>
            <person name="Garg A."/>
            <person name="Pachikara N."/>
            <person name="Randazzo S."/>
            <person name="Depoix D."/>
            <person name="Carcy B."/>
            <person name="Delbecq S."/>
            <person name="Frutos R."/>
            <person name="Silva J.C."/>
            <person name="Sutton R."/>
            <person name="Krause P.J."/>
            <person name="Mamoun C.B."/>
        </authorList>
    </citation>
    <scope>NUCLEOTIDE SEQUENCE [LARGE SCALE GENOMIC DNA]</scope>
    <source>
        <strain evidence="1 2">RI</strain>
    </source>
</reference>
<dbReference type="RefSeq" id="XP_012648231.1">
    <property type="nucleotide sequence ID" value="XM_012792777.1"/>
</dbReference>
<protein>
    <recommendedName>
        <fullName evidence="3">RAP domain-containing protein</fullName>
    </recommendedName>
</protein>